<name>A0A1I1SG17_9GAMM</name>
<dbReference type="EMBL" id="FOLO01000059">
    <property type="protein sequence ID" value="SFD45419.1"/>
    <property type="molecule type" value="Genomic_DNA"/>
</dbReference>
<dbReference type="OrthoDB" id="8525200at2"/>
<organism evidence="1 2">
    <name type="scientific">Pseudoalteromonas denitrificans DSM 6059</name>
    <dbReference type="NCBI Taxonomy" id="1123010"/>
    <lineage>
        <taxon>Bacteria</taxon>
        <taxon>Pseudomonadati</taxon>
        <taxon>Pseudomonadota</taxon>
        <taxon>Gammaproteobacteria</taxon>
        <taxon>Alteromonadales</taxon>
        <taxon>Pseudoalteromonadaceae</taxon>
        <taxon>Pseudoalteromonas</taxon>
    </lineage>
</organism>
<dbReference type="AlphaFoldDB" id="A0A1I1SG17"/>
<evidence type="ECO:0000313" key="2">
    <source>
        <dbReference type="Proteomes" id="UP000198862"/>
    </source>
</evidence>
<dbReference type="RefSeq" id="WP_091990220.1">
    <property type="nucleotide sequence ID" value="NZ_FOLO01000059.1"/>
</dbReference>
<evidence type="ECO:0000313" key="1">
    <source>
        <dbReference type="EMBL" id="SFD45419.1"/>
    </source>
</evidence>
<dbReference type="InterPro" id="IPR029016">
    <property type="entry name" value="GAF-like_dom_sf"/>
</dbReference>
<gene>
    <name evidence="1" type="ORF">SAMN02745724_04568</name>
</gene>
<reference evidence="1 2" key="1">
    <citation type="submission" date="2016-10" db="EMBL/GenBank/DDBJ databases">
        <authorList>
            <person name="de Groot N.N."/>
        </authorList>
    </citation>
    <scope>NUCLEOTIDE SEQUENCE [LARGE SCALE GENOMIC DNA]</scope>
    <source>
        <strain evidence="1 2">DSM 6059</strain>
    </source>
</reference>
<dbReference type="Gene3D" id="3.30.450.40">
    <property type="match status" value="1"/>
</dbReference>
<dbReference type="STRING" id="1123010.SAMN02745724_04568"/>
<dbReference type="InterPro" id="IPR007435">
    <property type="entry name" value="DUF484"/>
</dbReference>
<dbReference type="Pfam" id="PF04340">
    <property type="entry name" value="DUF484"/>
    <property type="match status" value="1"/>
</dbReference>
<evidence type="ECO:0008006" key="3">
    <source>
        <dbReference type="Google" id="ProtNLM"/>
    </source>
</evidence>
<dbReference type="PANTHER" id="PTHR38765">
    <property type="entry name" value="DUF484 DOMAIN-CONTAINING PROTEIN"/>
    <property type="match status" value="1"/>
</dbReference>
<sequence>MNKLSEQQVVDYLEENTDFLVNNPNLLSQLDLIQQQTGVSSLAIRQQKILREKNQDLKQNLADLIKIAKKNESIFQTFSACYRDLMVTDNFDDLSKQLKHVICQDSEIKECQLIQYHIKLNSIITHRLTEHKHYLGRPTQDEISILFNENCQSIALYLIGDIDSPLGVLAFSSDDPFHYTPSQDNLFIKEFVQALAIKLSEL</sequence>
<accession>A0A1I1SG17</accession>
<proteinExistence type="predicted"/>
<keyword evidence="2" id="KW-1185">Reference proteome</keyword>
<dbReference type="PANTHER" id="PTHR38765:SF1">
    <property type="entry name" value="DUF484 DOMAIN-CONTAINING PROTEIN"/>
    <property type="match status" value="1"/>
</dbReference>
<dbReference type="Proteomes" id="UP000198862">
    <property type="component" value="Unassembled WGS sequence"/>
</dbReference>
<protein>
    <recommendedName>
        <fullName evidence="3">DUF484 domain-containing protein</fullName>
    </recommendedName>
</protein>